<dbReference type="InterPro" id="IPR004424">
    <property type="entry name" value="IspE"/>
</dbReference>
<keyword evidence="9" id="KW-0414">Isoprene biosynthesis</keyword>
<comment type="similarity">
    <text evidence="1 9">Belongs to the GHMP kinase family. IspE subfamily.</text>
</comment>
<dbReference type="AlphaFoldDB" id="A0A1H7HKW9"/>
<organism evidence="12 13">
    <name type="scientific">Pseudobutyrivibrio ruminis</name>
    <dbReference type="NCBI Taxonomy" id="46206"/>
    <lineage>
        <taxon>Bacteria</taxon>
        <taxon>Bacillati</taxon>
        <taxon>Bacillota</taxon>
        <taxon>Clostridia</taxon>
        <taxon>Lachnospirales</taxon>
        <taxon>Lachnospiraceae</taxon>
        <taxon>Pseudobutyrivibrio</taxon>
    </lineage>
</organism>
<comment type="pathway">
    <text evidence="9">Isoprenoid biosynthesis; isopentenyl diphosphate biosynthesis via DXP pathway; isopentenyl diphosphate from 1-deoxy-D-xylulose 5-phosphate: step 3/6.</text>
</comment>
<accession>A0A1H7HKW9</accession>
<sequence>MDNIDLKALAKLNIGLDVTGIRDDGYHEVRMIMQTVNLFDKVSIKKQEGDAVTMSTNLRFLPVNDDNLCIKAAKLLMKEFDIHTGVHISLEKHIPVAAGMAGGSTDAAAVMFGINKLFDLNLSRKDLMERGVKIGADVPYCVMRGTALAEGIGEVLTPLSPMVKCPVLIAKPGISVSTKQVYESLDSCFDNVKHPDIDQLISDIKNQDLHAICNHMGNVLEEVTIPLHPVIADIKKIMLDHGAVGAMMSGSGPTVFGFFEDNKTAKTAKEALTESKLVKQLYLTTLFNNKY</sequence>
<proteinExistence type="inferred from homology"/>
<dbReference type="PANTHER" id="PTHR43527:SF2">
    <property type="entry name" value="4-DIPHOSPHOCYTIDYL-2-C-METHYL-D-ERYTHRITOL KINASE, CHLOROPLASTIC"/>
    <property type="match status" value="1"/>
</dbReference>
<keyword evidence="7 9" id="KW-0067">ATP-binding</keyword>
<dbReference type="EMBL" id="FNZX01000006">
    <property type="protein sequence ID" value="SEK51053.1"/>
    <property type="molecule type" value="Genomic_DNA"/>
</dbReference>
<evidence type="ECO:0000313" key="12">
    <source>
        <dbReference type="EMBL" id="SEK51053.1"/>
    </source>
</evidence>
<gene>
    <name evidence="9" type="primary">ispE</name>
    <name evidence="12" type="ORF">SAMN02910377_01034</name>
</gene>
<dbReference type="RefSeq" id="WP_074789961.1">
    <property type="nucleotide sequence ID" value="NZ_FNZX01000006.1"/>
</dbReference>
<dbReference type="NCBIfam" id="NF011202">
    <property type="entry name" value="PRK14608.1"/>
    <property type="match status" value="1"/>
</dbReference>
<dbReference type="GO" id="GO:0019288">
    <property type="term" value="P:isopentenyl diphosphate biosynthetic process, methylerythritol 4-phosphate pathway"/>
    <property type="evidence" value="ECO:0007669"/>
    <property type="project" value="UniProtKB-UniRule"/>
</dbReference>
<keyword evidence="4 9" id="KW-0808">Transferase</keyword>
<name>A0A1H7HKW9_9FIRM</name>
<keyword evidence="13" id="KW-1185">Reference proteome</keyword>
<feature type="active site" evidence="9">
    <location>
        <position position="137"/>
    </location>
</feature>
<dbReference type="Gene3D" id="3.30.230.10">
    <property type="match status" value="1"/>
</dbReference>
<feature type="domain" description="GHMP kinase C-terminal" evidence="11">
    <location>
        <begin position="201"/>
        <end position="274"/>
    </location>
</feature>
<evidence type="ECO:0000256" key="2">
    <source>
        <dbReference type="ARBA" id="ARBA00012052"/>
    </source>
</evidence>
<comment type="function">
    <text evidence="9">Catalyzes the phosphorylation of the position 2 hydroxy group of 4-diphosphocytidyl-2C-methyl-D-erythritol.</text>
</comment>
<dbReference type="PIRSF" id="PIRSF010376">
    <property type="entry name" value="IspE"/>
    <property type="match status" value="1"/>
</dbReference>
<dbReference type="PANTHER" id="PTHR43527">
    <property type="entry name" value="4-DIPHOSPHOCYTIDYL-2-C-METHYL-D-ERYTHRITOL KINASE, CHLOROPLASTIC"/>
    <property type="match status" value="1"/>
</dbReference>
<evidence type="ECO:0000256" key="3">
    <source>
        <dbReference type="ARBA" id="ARBA00017473"/>
    </source>
</evidence>
<dbReference type="InterPro" id="IPR013750">
    <property type="entry name" value="GHMP_kinase_C_dom"/>
</dbReference>
<keyword evidence="6 9" id="KW-0418">Kinase</keyword>
<evidence type="ECO:0000256" key="6">
    <source>
        <dbReference type="ARBA" id="ARBA00022777"/>
    </source>
</evidence>
<comment type="catalytic activity">
    <reaction evidence="9">
        <text>4-CDP-2-C-methyl-D-erythritol + ATP = 4-CDP-2-C-methyl-D-erythritol 2-phosphate + ADP + H(+)</text>
        <dbReference type="Rhea" id="RHEA:18437"/>
        <dbReference type="ChEBI" id="CHEBI:15378"/>
        <dbReference type="ChEBI" id="CHEBI:30616"/>
        <dbReference type="ChEBI" id="CHEBI:57823"/>
        <dbReference type="ChEBI" id="CHEBI:57919"/>
        <dbReference type="ChEBI" id="CHEBI:456216"/>
        <dbReference type="EC" id="2.7.1.148"/>
    </reaction>
</comment>
<dbReference type="NCBIfam" id="TIGR00154">
    <property type="entry name" value="ispE"/>
    <property type="match status" value="1"/>
</dbReference>
<dbReference type="SUPFAM" id="SSF55060">
    <property type="entry name" value="GHMP Kinase, C-terminal domain"/>
    <property type="match status" value="1"/>
</dbReference>
<dbReference type="Gene3D" id="3.30.70.890">
    <property type="entry name" value="GHMP kinase, C-terminal domain"/>
    <property type="match status" value="1"/>
</dbReference>
<evidence type="ECO:0000256" key="7">
    <source>
        <dbReference type="ARBA" id="ARBA00022840"/>
    </source>
</evidence>
<evidence type="ECO:0000256" key="5">
    <source>
        <dbReference type="ARBA" id="ARBA00022741"/>
    </source>
</evidence>
<dbReference type="Pfam" id="PF08544">
    <property type="entry name" value="GHMP_kinases_C"/>
    <property type="match status" value="1"/>
</dbReference>
<evidence type="ECO:0000313" key="13">
    <source>
        <dbReference type="Proteomes" id="UP000182321"/>
    </source>
</evidence>
<evidence type="ECO:0000259" key="11">
    <source>
        <dbReference type="Pfam" id="PF08544"/>
    </source>
</evidence>
<evidence type="ECO:0000256" key="8">
    <source>
        <dbReference type="ARBA" id="ARBA00032554"/>
    </source>
</evidence>
<reference evidence="13" key="1">
    <citation type="submission" date="2016-10" db="EMBL/GenBank/DDBJ databases">
        <authorList>
            <person name="Varghese N."/>
        </authorList>
    </citation>
    <scope>NUCLEOTIDE SEQUENCE [LARGE SCALE GENOMIC DNA]</scope>
    <source>
        <strain evidence="13">ACV-9</strain>
    </source>
</reference>
<dbReference type="SUPFAM" id="SSF54211">
    <property type="entry name" value="Ribosomal protein S5 domain 2-like"/>
    <property type="match status" value="1"/>
</dbReference>
<evidence type="ECO:0000256" key="4">
    <source>
        <dbReference type="ARBA" id="ARBA00022679"/>
    </source>
</evidence>
<dbReference type="Proteomes" id="UP000182321">
    <property type="component" value="Unassembled WGS sequence"/>
</dbReference>
<dbReference type="Pfam" id="PF00288">
    <property type="entry name" value="GHMP_kinases_N"/>
    <property type="match status" value="1"/>
</dbReference>
<dbReference type="PRINTS" id="PR00958">
    <property type="entry name" value="HOMSERKINASE"/>
</dbReference>
<dbReference type="GO" id="GO:0005524">
    <property type="term" value="F:ATP binding"/>
    <property type="evidence" value="ECO:0007669"/>
    <property type="project" value="UniProtKB-UniRule"/>
</dbReference>
<feature type="domain" description="GHMP kinase N-terminal" evidence="10">
    <location>
        <begin position="67"/>
        <end position="145"/>
    </location>
</feature>
<evidence type="ECO:0000256" key="1">
    <source>
        <dbReference type="ARBA" id="ARBA00009684"/>
    </source>
</evidence>
<dbReference type="EC" id="2.7.1.148" evidence="2 9"/>
<feature type="active site" evidence="9">
    <location>
        <position position="11"/>
    </location>
</feature>
<dbReference type="GO" id="GO:0050515">
    <property type="term" value="F:4-(cytidine 5'-diphospho)-2-C-methyl-D-erythritol kinase activity"/>
    <property type="evidence" value="ECO:0007669"/>
    <property type="project" value="UniProtKB-UniRule"/>
</dbReference>
<evidence type="ECO:0000256" key="9">
    <source>
        <dbReference type="HAMAP-Rule" id="MF_00061"/>
    </source>
</evidence>
<dbReference type="GO" id="GO:0016114">
    <property type="term" value="P:terpenoid biosynthetic process"/>
    <property type="evidence" value="ECO:0007669"/>
    <property type="project" value="UniProtKB-UniRule"/>
</dbReference>
<evidence type="ECO:0000259" key="10">
    <source>
        <dbReference type="Pfam" id="PF00288"/>
    </source>
</evidence>
<dbReference type="InterPro" id="IPR006204">
    <property type="entry name" value="GHMP_kinase_N_dom"/>
</dbReference>
<keyword evidence="5 9" id="KW-0547">Nucleotide-binding</keyword>
<dbReference type="InterPro" id="IPR020568">
    <property type="entry name" value="Ribosomal_Su5_D2-typ_SF"/>
</dbReference>
<dbReference type="InterPro" id="IPR014721">
    <property type="entry name" value="Ribsml_uS5_D2-typ_fold_subgr"/>
</dbReference>
<dbReference type="InterPro" id="IPR036554">
    <property type="entry name" value="GHMP_kinase_C_sf"/>
</dbReference>
<feature type="binding site" evidence="9">
    <location>
        <begin position="95"/>
        <end position="105"/>
    </location>
    <ligand>
        <name>ATP</name>
        <dbReference type="ChEBI" id="CHEBI:30616"/>
    </ligand>
</feature>
<dbReference type="HAMAP" id="MF_00061">
    <property type="entry name" value="IspE"/>
    <property type="match status" value="1"/>
</dbReference>
<dbReference type="UniPathway" id="UPA00056">
    <property type="reaction ID" value="UER00094"/>
</dbReference>
<protein>
    <recommendedName>
        <fullName evidence="3 9">4-diphosphocytidyl-2-C-methyl-D-erythritol kinase</fullName>
        <shortName evidence="9">CMK</shortName>
        <ecNumber evidence="2 9">2.7.1.148</ecNumber>
    </recommendedName>
    <alternativeName>
        <fullName evidence="8 9">4-(cytidine-5'-diphospho)-2-C-methyl-D-erythritol kinase</fullName>
    </alternativeName>
</protein>